<dbReference type="AlphaFoldDB" id="A0A8J7C9W2"/>
<feature type="domain" description="Peptidoglycan binding-like" evidence="1">
    <location>
        <begin position="61"/>
        <end position="116"/>
    </location>
</feature>
<dbReference type="InterPro" id="IPR002477">
    <property type="entry name" value="Peptidoglycan-bd-like"/>
</dbReference>
<dbReference type="Proteomes" id="UP000629098">
    <property type="component" value="Unassembled WGS sequence"/>
</dbReference>
<evidence type="ECO:0000313" key="2">
    <source>
        <dbReference type="EMBL" id="MBD2776446.1"/>
    </source>
</evidence>
<reference evidence="2" key="1">
    <citation type="submission" date="2020-09" db="EMBL/GenBank/DDBJ databases">
        <title>Iningainema tapete sp. nov. (Scytonemataceae, Cyanobacteria) from greenhouses in central Florida (USA) produces two types of nodularin with biosynthetic potential for microcystin-LR and anabaenopeptins.</title>
        <authorList>
            <person name="Berthold D.E."/>
            <person name="Lefler F.W."/>
            <person name="Huang I.-S."/>
            <person name="Abdulla H."/>
            <person name="Zimba P.V."/>
            <person name="Laughinghouse H.D. IV."/>
        </authorList>
    </citation>
    <scope>NUCLEOTIDE SEQUENCE</scope>
    <source>
        <strain evidence="2">BLCCT55</strain>
    </source>
</reference>
<evidence type="ECO:0000259" key="1">
    <source>
        <dbReference type="Pfam" id="PF01471"/>
    </source>
</evidence>
<gene>
    <name evidence="2" type="ORF">ICL16_31415</name>
</gene>
<organism evidence="2 3">
    <name type="scientific">Iningainema tapete BLCC-T55</name>
    <dbReference type="NCBI Taxonomy" id="2748662"/>
    <lineage>
        <taxon>Bacteria</taxon>
        <taxon>Bacillati</taxon>
        <taxon>Cyanobacteriota</taxon>
        <taxon>Cyanophyceae</taxon>
        <taxon>Nostocales</taxon>
        <taxon>Scytonemataceae</taxon>
        <taxon>Iningainema tapete</taxon>
    </lineage>
</organism>
<dbReference type="InterPro" id="IPR036366">
    <property type="entry name" value="PGBDSf"/>
</dbReference>
<dbReference type="Gene3D" id="1.10.101.10">
    <property type="entry name" value="PGBD-like superfamily/PGBD"/>
    <property type="match status" value="2"/>
</dbReference>
<protein>
    <submittedName>
        <fullName evidence="2">Peptidoglycan-binding protein</fullName>
    </submittedName>
</protein>
<evidence type="ECO:0000313" key="3">
    <source>
        <dbReference type="Proteomes" id="UP000629098"/>
    </source>
</evidence>
<dbReference type="SUPFAM" id="SSF47090">
    <property type="entry name" value="PGBD-like"/>
    <property type="match status" value="2"/>
</dbReference>
<dbReference type="InterPro" id="IPR036365">
    <property type="entry name" value="PGBD-like_sf"/>
</dbReference>
<dbReference type="EMBL" id="JACXAE010000095">
    <property type="protein sequence ID" value="MBD2776446.1"/>
    <property type="molecule type" value="Genomic_DNA"/>
</dbReference>
<keyword evidence="3" id="KW-1185">Reference proteome</keyword>
<comment type="caution">
    <text evidence="2">The sequence shown here is derived from an EMBL/GenBank/DDBJ whole genome shotgun (WGS) entry which is preliminary data.</text>
</comment>
<accession>A0A8J7C9W2</accession>
<dbReference type="Pfam" id="PF01471">
    <property type="entry name" value="PG_binding_1"/>
    <property type="match status" value="2"/>
</dbReference>
<feature type="domain" description="Peptidoglycan binding-like" evidence="1">
    <location>
        <begin position="147"/>
        <end position="202"/>
    </location>
</feature>
<dbReference type="RefSeq" id="WP_190835521.1">
    <property type="nucleotide sequence ID" value="NZ_CAWPPI010000095.1"/>
</dbReference>
<sequence length="209" mass="22541">MNTKFIRTGVISLGFLGASLLTALGIGTAPAKAQIIIADGRLTQVEYSPATAPKLVRGTVSPAVKDVQAFLRQQGFYYGSVDGIYGPNTYSSVVTFQRSRNLPANGQIEAQTWEALIDAYNRNIPVGYTNLSRYSANTAPVLKIGSQGQAVRDVQKYLKQQGYYTGAVDGIYGRATAASVEAYQQRYTNLRNDGIVGQSTWAEILDGVS</sequence>
<name>A0A8J7C9W2_9CYAN</name>
<proteinExistence type="predicted"/>